<organism evidence="2 3">
    <name type="scientific">Nitrospira lenta</name>
    <dbReference type="NCBI Taxonomy" id="1436998"/>
    <lineage>
        <taxon>Bacteria</taxon>
        <taxon>Pseudomonadati</taxon>
        <taxon>Nitrospirota</taxon>
        <taxon>Nitrospiria</taxon>
        <taxon>Nitrospirales</taxon>
        <taxon>Nitrospiraceae</taxon>
        <taxon>Nitrospira</taxon>
    </lineage>
</organism>
<dbReference type="EMBL" id="OUNR01000012">
    <property type="protein sequence ID" value="SPP64725.1"/>
    <property type="molecule type" value="Genomic_DNA"/>
</dbReference>
<protein>
    <submittedName>
        <fullName evidence="2">Uncharacterized protein</fullName>
    </submittedName>
</protein>
<proteinExistence type="predicted"/>
<evidence type="ECO:0000256" key="1">
    <source>
        <dbReference type="SAM" id="MobiDB-lite"/>
    </source>
</evidence>
<dbReference type="Proteomes" id="UP000248168">
    <property type="component" value="Unassembled WGS sequence"/>
</dbReference>
<feature type="region of interest" description="Disordered" evidence="1">
    <location>
        <begin position="20"/>
        <end position="44"/>
    </location>
</feature>
<name>A0A330L6X5_9BACT</name>
<reference evidence="3" key="1">
    <citation type="submission" date="2018-04" db="EMBL/GenBank/DDBJ databases">
        <authorList>
            <person name="Lucker S."/>
            <person name="Sakoula D."/>
        </authorList>
    </citation>
    <scope>NUCLEOTIDE SEQUENCE [LARGE SCALE GENOMIC DNA]</scope>
</reference>
<sequence length="278" mass="31206">MVATSKQATLRLISEAAAQSWAPRLRSSNPGASPGEDMTVQSHKADPPKELILQALYFESLKRITNLTEQEQEKLQRDLQYAKAGHHFWELGLGGRRPRTRRVLYLPAELDRIRCVITVKSPGEHLPDKRLGDARDFSGYFPLHDPATLVLAIDPSARERDILSGVKEAVQGIKKRSGKPRSSGGGRKHSIHRMIEALMAHNDHRLKRNPLSPRQLGELARTFQPIPTDKKGRAAEYFMLEDRGTKLLQLAKHMLETARKGPSAWVTAFPCVNQQPLP</sequence>
<evidence type="ECO:0000313" key="3">
    <source>
        <dbReference type="Proteomes" id="UP000248168"/>
    </source>
</evidence>
<dbReference type="AlphaFoldDB" id="A0A330L6X5"/>
<evidence type="ECO:0000313" key="2">
    <source>
        <dbReference type="EMBL" id="SPP64725.1"/>
    </source>
</evidence>
<accession>A0A330L6X5</accession>
<keyword evidence="3" id="KW-1185">Reference proteome</keyword>
<gene>
    <name evidence="2" type="ORF">NITLEN_20365</name>
</gene>
<dbReference type="InParanoid" id="A0A330L6X5"/>